<accession>A0ABW5LC00</accession>
<name>A0ABW5LC00_9FLAO</name>
<dbReference type="Proteomes" id="UP001597319">
    <property type="component" value="Unassembled WGS sequence"/>
</dbReference>
<evidence type="ECO:0000313" key="2">
    <source>
        <dbReference type="Proteomes" id="UP001597319"/>
    </source>
</evidence>
<protein>
    <submittedName>
        <fullName evidence="1">Uncharacterized protein</fullName>
    </submittedName>
</protein>
<comment type="caution">
    <text evidence="1">The sequence shown here is derived from an EMBL/GenBank/DDBJ whole genome shotgun (WGS) entry which is preliminary data.</text>
</comment>
<dbReference type="RefSeq" id="WP_378290955.1">
    <property type="nucleotide sequence ID" value="NZ_JBHULE010000008.1"/>
</dbReference>
<sequence>MKKQQPKTLLIELLLASIKSAKEKSNKQEPLLDMLGDTKFDPSKLEKMLQNQDVADEWIKDLIDDGVLDELDLEKIENSVIYRISISKELSEEKKRQVLDDLITRIRLDPKDWKDVRIRLDKDWEEKLDIRIDPDWKNKL</sequence>
<reference evidence="2" key="1">
    <citation type="journal article" date="2019" name="Int. J. Syst. Evol. Microbiol.">
        <title>The Global Catalogue of Microorganisms (GCM) 10K type strain sequencing project: providing services to taxonomists for standard genome sequencing and annotation.</title>
        <authorList>
            <consortium name="The Broad Institute Genomics Platform"/>
            <consortium name="The Broad Institute Genome Sequencing Center for Infectious Disease"/>
            <person name="Wu L."/>
            <person name="Ma J."/>
        </authorList>
    </citation>
    <scope>NUCLEOTIDE SEQUENCE [LARGE SCALE GENOMIC DNA]</scope>
    <source>
        <strain evidence="2">KCTC 52274</strain>
    </source>
</reference>
<evidence type="ECO:0000313" key="1">
    <source>
        <dbReference type="EMBL" id="MFD2562398.1"/>
    </source>
</evidence>
<dbReference type="EMBL" id="JBHULE010000008">
    <property type="protein sequence ID" value="MFD2562398.1"/>
    <property type="molecule type" value="Genomic_DNA"/>
</dbReference>
<organism evidence="1 2">
    <name type="scientific">Aquimarina rubra</name>
    <dbReference type="NCBI Taxonomy" id="1920033"/>
    <lineage>
        <taxon>Bacteria</taxon>
        <taxon>Pseudomonadati</taxon>
        <taxon>Bacteroidota</taxon>
        <taxon>Flavobacteriia</taxon>
        <taxon>Flavobacteriales</taxon>
        <taxon>Flavobacteriaceae</taxon>
        <taxon>Aquimarina</taxon>
    </lineage>
</organism>
<keyword evidence="2" id="KW-1185">Reference proteome</keyword>
<gene>
    <name evidence="1" type="ORF">ACFSR1_06915</name>
</gene>
<proteinExistence type="predicted"/>